<dbReference type="CDD" id="cd00093">
    <property type="entry name" value="HTH_XRE"/>
    <property type="match status" value="1"/>
</dbReference>
<feature type="domain" description="HTH cro/C1-type" evidence="1">
    <location>
        <begin position="13"/>
        <end position="67"/>
    </location>
</feature>
<accession>A0A1D3TRB1</accession>
<dbReference type="GO" id="GO:0003677">
    <property type="term" value="F:DNA binding"/>
    <property type="evidence" value="ECO:0007669"/>
    <property type="project" value="UniProtKB-KW"/>
</dbReference>
<dbReference type="SUPFAM" id="SSF47413">
    <property type="entry name" value="lambda repressor-like DNA-binding domains"/>
    <property type="match status" value="1"/>
</dbReference>
<dbReference type="InterPro" id="IPR001387">
    <property type="entry name" value="Cro/C1-type_HTH"/>
</dbReference>
<dbReference type="OrthoDB" id="9803238at2"/>
<evidence type="ECO:0000313" key="2">
    <source>
        <dbReference type="EMBL" id="SCP96211.1"/>
    </source>
</evidence>
<dbReference type="STRING" id="1619234.SAMN05421730_100413"/>
<gene>
    <name evidence="2" type="ORF">SAMN05421730_100413</name>
</gene>
<dbReference type="SMART" id="SM00530">
    <property type="entry name" value="HTH_XRE"/>
    <property type="match status" value="1"/>
</dbReference>
<keyword evidence="3" id="KW-1185">Reference proteome</keyword>
<dbReference type="PROSITE" id="PS50943">
    <property type="entry name" value="HTH_CROC1"/>
    <property type="match status" value="1"/>
</dbReference>
<dbReference type="AlphaFoldDB" id="A0A1D3TRB1"/>
<organism evidence="2 3">
    <name type="scientific">Anaerobium acetethylicum</name>
    <dbReference type="NCBI Taxonomy" id="1619234"/>
    <lineage>
        <taxon>Bacteria</taxon>
        <taxon>Bacillati</taxon>
        <taxon>Bacillota</taxon>
        <taxon>Clostridia</taxon>
        <taxon>Lachnospirales</taxon>
        <taxon>Lachnospiraceae</taxon>
        <taxon>Anaerobium</taxon>
    </lineage>
</organism>
<name>A0A1D3TRB1_9FIRM</name>
<keyword evidence="2" id="KW-0238">DNA-binding</keyword>
<dbReference type="Gene3D" id="1.10.260.40">
    <property type="entry name" value="lambda repressor-like DNA-binding domains"/>
    <property type="match status" value="1"/>
</dbReference>
<evidence type="ECO:0000259" key="1">
    <source>
        <dbReference type="PROSITE" id="PS50943"/>
    </source>
</evidence>
<proteinExistence type="predicted"/>
<sequence length="121" mass="14060">MKTLSTKKLAETVKMLRETKGFTKEELGTITGINRIMIGRIEREDFIPSIIQFEALAKTLGFDITDMFVEKEKTNSFIALRSEALSDNEKEGVDKLFKMMLSMRQQIILRRKFENETEYNA</sequence>
<dbReference type="RefSeq" id="WP_091231201.1">
    <property type="nucleotide sequence ID" value="NZ_FMKA01000004.1"/>
</dbReference>
<dbReference type="InterPro" id="IPR010982">
    <property type="entry name" value="Lambda_DNA-bd_dom_sf"/>
</dbReference>
<evidence type="ECO:0000313" key="3">
    <source>
        <dbReference type="Proteomes" id="UP000199315"/>
    </source>
</evidence>
<dbReference type="Pfam" id="PF01381">
    <property type="entry name" value="HTH_3"/>
    <property type="match status" value="1"/>
</dbReference>
<dbReference type="EMBL" id="FMKA01000004">
    <property type="protein sequence ID" value="SCP96211.1"/>
    <property type="molecule type" value="Genomic_DNA"/>
</dbReference>
<protein>
    <submittedName>
        <fullName evidence="2">DNA-binding transcriptional regulator, XRE-family HTH domain</fullName>
    </submittedName>
</protein>
<reference evidence="2 3" key="1">
    <citation type="submission" date="2016-09" db="EMBL/GenBank/DDBJ databases">
        <authorList>
            <person name="Capua I."/>
            <person name="De Benedictis P."/>
            <person name="Joannis T."/>
            <person name="Lombin L.H."/>
            <person name="Cattoli G."/>
        </authorList>
    </citation>
    <scope>NUCLEOTIDE SEQUENCE [LARGE SCALE GENOMIC DNA]</scope>
    <source>
        <strain evidence="2 3">GluBS11</strain>
    </source>
</reference>
<dbReference type="Proteomes" id="UP000199315">
    <property type="component" value="Unassembled WGS sequence"/>
</dbReference>